<evidence type="ECO:0000313" key="3">
    <source>
        <dbReference type="Proteomes" id="UP001501822"/>
    </source>
</evidence>
<proteinExistence type="predicted"/>
<feature type="region of interest" description="Disordered" evidence="1">
    <location>
        <begin position="113"/>
        <end position="168"/>
    </location>
</feature>
<evidence type="ECO:0000313" key="2">
    <source>
        <dbReference type="EMBL" id="GAA0347716.1"/>
    </source>
</evidence>
<dbReference type="Proteomes" id="UP001501822">
    <property type="component" value="Unassembled WGS sequence"/>
</dbReference>
<dbReference type="RefSeq" id="WP_252801273.1">
    <property type="nucleotide sequence ID" value="NZ_BAAABM010000037.1"/>
</dbReference>
<keyword evidence="3" id="KW-1185">Reference proteome</keyword>
<evidence type="ECO:0000256" key="1">
    <source>
        <dbReference type="SAM" id="MobiDB-lite"/>
    </source>
</evidence>
<gene>
    <name evidence="2" type="ORF">GCM10010151_41780</name>
</gene>
<sequence length="273" mass="30078">MTRRGLLNPAAVEWAHAQKVGDAAAKLTLIVLAREVDKDWTCYVGQAFLAEETEQSLSSVGRALKRLQTGRFITRTPRYDENGHRTSDLYKLCPAELPVNLPTSQIDQQADCLLGDMTGPSDQGERPTGQIAYWSDCERTSSPTEKTKDNNKHQGGVGGSGRKPKADDEHPRFAEWYEAYPVHKARGAAVRAFNKAVQKADPRTLIAAARLYRDDPRVRRGYGKHPATWLNAECWLDDPTSEPGLASTGTDGVPGHGPHADVNTIDWSKGFDL</sequence>
<accession>A0ABN0WVP5</accession>
<dbReference type="EMBL" id="BAAABM010000037">
    <property type="protein sequence ID" value="GAA0347716.1"/>
    <property type="molecule type" value="Genomic_DNA"/>
</dbReference>
<evidence type="ECO:0008006" key="4">
    <source>
        <dbReference type="Google" id="ProtNLM"/>
    </source>
</evidence>
<reference evidence="2 3" key="1">
    <citation type="journal article" date="2019" name="Int. J. Syst. Evol. Microbiol.">
        <title>The Global Catalogue of Microorganisms (GCM) 10K type strain sequencing project: providing services to taxonomists for standard genome sequencing and annotation.</title>
        <authorList>
            <consortium name="The Broad Institute Genomics Platform"/>
            <consortium name="The Broad Institute Genome Sequencing Center for Infectious Disease"/>
            <person name="Wu L."/>
            <person name="Ma J."/>
        </authorList>
    </citation>
    <scope>NUCLEOTIDE SEQUENCE [LARGE SCALE GENOMIC DNA]</scope>
    <source>
        <strain evidence="2 3">JCM 3146</strain>
    </source>
</reference>
<protein>
    <recommendedName>
        <fullName evidence="4">Helix-turn-helix domain-containing protein</fullName>
    </recommendedName>
</protein>
<comment type="caution">
    <text evidence="2">The sequence shown here is derived from an EMBL/GenBank/DDBJ whole genome shotgun (WGS) entry which is preliminary data.</text>
</comment>
<organism evidence="2 3">
    <name type="scientific">Actinoallomurus spadix</name>
    <dbReference type="NCBI Taxonomy" id="79912"/>
    <lineage>
        <taxon>Bacteria</taxon>
        <taxon>Bacillati</taxon>
        <taxon>Actinomycetota</taxon>
        <taxon>Actinomycetes</taxon>
        <taxon>Streptosporangiales</taxon>
        <taxon>Thermomonosporaceae</taxon>
        <taxon>Actinoallomurus</taxon>
    </lineage>
</organism>
<dbReference type="Pfam" id="PF13730">
    <property type="entry name" value="HTH_36"/>
    <property type="match status" value="1"/>
</dbReference>
<name>A0ABN0WVP5_9ACTN</name>